<accession>V9KTY5</accession>
<feature type="transmembrane region" description="Helical" evidence="7">
    <location>
        <begin position="267"/>
        <end position="285"/>
    </location>
</feature>
<feature type="transmembrane region" description="Helical" evidence="7">
    <location>
        <begin position="370"/>
        <end position="391"/>
    </location>
</feature>
<dbReference type="GO" id="GO:0015853">
    <property type="term" value="P:adenine transport"/>
    <property type="evidence" value="ECO:0007669"/>
    <property type="project" value="TreeGrafter"/>
</dbReference>
<name>V9KTY5_CALMI</name>
<keyword evidence="6 7" id="KW-0472">Membrane</keyword>
<feature type="transmembrane region" description="Helical" evidence="7">
    <location>
        <begin position="66"/>
        <end position="86"/>
    </location>
</feature>
<feature type="transmembrane region" description="Helical" evidence="7">
    <location>
        <begin position="12"/>
        <end position="39"/>
    </location>
</feature>
<feature type="transmembrane region" description="Helical" evidence="7">
    <location>
        <begin position="189"/>
        <end position="209"/>
    </location>
</feature>
<dbReference type="GO" id="GO:0035344">
    <property type="term" value="P:hypoxanthine transport"/>
    <property type="evidence" value="ECO:0007669"/>
    <property type="project" value="TreeGrafter"/>
</dbReference>
<feature type="transmembrane region" description="Helical" evidence="7">
    <location>
        <begin position="121"/>
        <end position="146"/>
    </location>
</feature>
<dbReference type="Pfam" id="PF01733">
    <property type="entry name" value="Nucleoside_tran"/>
    <property type="match status" value="1"/>
</dbReference>
<dbReference type="GO" id="GO:0035364">
    <property type="term" value="P:thymine transport"/>
    <property type="evidence" value="ECO:0007669"/>
    <property type="project" value="TreeGrafter"/>
</dbReference>
<comment type="subcellular location">
    <subcellularLocation>
        <location evidence="1">Basolateral cell membrane</location>
        <topology evidence="1">Multi-pass membrane protein</topology>
    </subcellularLocation>
</comment>
<dbReference type="AlphaFoldDB" id="V9KTY5"/>
<feature type="transmembrane region" description="Helical" evidence="7">
    <location>
        <begin position="93"/>
        <end position="115"/>
    </location>
</feature>
<dbReference type="GO" id="GO:0015854">
    <property type="term" value="P:guanine transport"/>
    <property type="evidence" value="ECO:0007669"/>
    <property type="project" value="TreeGrafter"/>
</dbReference>
<evidence type="ECO:0000256" key="1">
    <source>
        <dbReference type="ARBA" id="ARBA00004554"/>
    </source>
</evidence>
<evidence type="ECO:0000256" key="2">
    <source>
        <dbReference type="ARBA" id="ARBA00007965"/>
    </source>
</evidence>
<evidence type="ECO:0000256" key="6">
    <source>
        <dbReference type="ARBA" id="ARBA00023136"/>
    </source>
</evidence>
<protein>
    <submittedName>
        <fullName evidence="8">Solute carrier family 29 (Nucleoside transporters), member 2</fullName>
    </submittedName>
</protein>
<dbReference type="PANTHER" id="PTHR10332:SF8">
    <property type="entry name" value="EQUILIBRATIVE NUCLEOSIDE TRANSPORTER 2"/>
    <property type="match status" value="1"/>
</dbReference>
<dbReference type="NCBIfam" id="TIGR00939">
    <property type="entry name" value="2a57"/>
    <property type="match status" value="1"/>
</dbReference>
<dbReference type="PANTHER" id="PTHR10332">
    <property type="entry name" value="EQUILIBRATIVE NUCLEOSIDE TRANSPORTER"/>
    <property type="match status" value="1"/>
</dbReference>
<feature type="transmembrane region" description="Helical" evidence="7">
    <location>
        <begin position="333"/>
        <end position="350"/>
    </location>
</feature>
<feature type="transmembrane region" description="Helical" evidence="7">
    <location>
        <begin position="297"/>
        <end position="313"/>
    </location>
</feature>
<feature type="transmembrane region" description="Helical" evidence="7">
    <location>
        <begin position="158"/>
        <end position="177"/>
    </location>
</feature>
<evidence type="ECO:0000256" key="7">
    <source>
        <dbReference type="SAM" id="Phobius"/>
    </source>
</evidence>
<reference evidence="8" key="1">
    <citation type="journal article" date="2014" name="Nature">
        <title>Elephant shark genome provides unique insights into gnathostome evolution.</title>
        <authorList>
            <consortium name="International Elephant Shark Genome Sequencing Consortium"/>
            <person name="Venkatesh B."/>
            <person name="Lee A.P."/>
            <person name="Ravi V."/>
            <person name="Maurya A.K."/>
            <person name="Lian M.M."/>
            <person name="Swann J.B."/>
            <person name="Ohta Y."/>
            <person name="Flajnik M.F."/>
            <person name="Sutoh Y."/>
            <person name="Kasahara M."/>
            <person name="Hoon S."/>
            <person name="Gangu V."/>
            <person name="Roy S.W."/>
            <person name="Irimia M."/>
            <person name="Korzh V."/>
            <person name="Kondrychyn I."/>
            <person name="Lim Z.W."/>
            <person name="Tay B.H."/>
            <person name="Tohari S."/>
            <person name="Kong K.W."/>
            <person name="Ho S."/>
            <person name="Lorente-Galdos B."/>
            <person name="Quilez J."/>
            <person name="Marques-Bonet T."/>
            <person name="Raney B.J."/>
            <person name="Ingham P.W."/>
            <person name="Tay A."/>
            <person name="Hillier L.W."/>
            <person name="Minx P."/>
            <person name="Boehm T."/>
            <person name="Wilson R.K."/>
            <person name="Brenner S."/>
            <person name="Warren W.C."/>
        </authorList>
    </citation>
    <scope>NUCLEOTIDE SEQUENCE</scope>
    <source>
        <tissue evidence="8">Spleen</tissue>
    </source>
</reference>
<dbReference type="InterPro" id="IPR036259">
    <property type="entry name" value="MFS_trans_sf"/>
</dbReference>
<dbReference type="PIRSF" id="PIRSF016379">
    <property type="entry name" value="ENT"/>
    <property type="match status" value="1"/>
</dbReference>
<dbReference type="GO" id="GO:0016323">
    <property type="term" value="C:basolateral plasma membrane"/>
    <property type="evidence" value="ECO:0007669"/>
    <property type="project" value="UniProtKB-SubCell"/>
</dbReference>
<feature type="transmembrane region" description="Helical" evidence="7">
    <location>
        <begin position="403"/>
        <end position="425"/>
    </location>
</feature>
<proteinExistence type="evidence at transcript level"/>
<keyword evidence="4 7" id="KW-0812">Transmembrane</keyword>
<evidence type="ECO:0000256" key="4">
    <source>
        <dbReference type="ARBA" id="ARBA00022692"/>
    </source>
</evidence>
<dbReference type="SUPFAM" id="SSF103473">
    <property type="entry name" value="MFS general substrate transporter"/>
    <property type="match status" value="1"/>
</dbReference>
<keyword evidence="3" id="KW-0813">Transport</keyword>
<comment type="similarity">
    <text evidence="2">Belongs to the SLC29A/ENT transporter (TC 2.A.57) family.</text>
</comment>
<dbReference type="PRINTS" id="PR01130">
    <property type="entry name" value="DERENTRNSPRT"/>
</dbReference>
<keyword evidence="5 7" id="KW-1133">Transmembrane helix</keyword>
<evidence type="ECO:0000313" key="8">
    <source>
        <dbReference type="EMBL" id="AFP01967.1"/>
    </source>
</evidence>
<dbReference type="GO" id="GO:0015213">
    <property type="term" value="F:uridine transmembrane transporter activity"/>
    <property type="evidence" value="ECO:0007669"/>
    <property type="project" value="UniProtKB-ARBA"/>
</dbReference>
<dbReference type="Gene3D" id="1.20.1250.20">
    <property type="entry name" value="MFS general substrate transporter like domains"/>
    <property type="match status" value="1"/>
</dbReference>
<dbReference type="InterPro" id="IPR002259">
    <property type="entry name" value="Eqnu_transpt"/>
</dbReference>
<evidence type="ECO:0000256" key="5">
    <source>
        <dbReference type="ARBA" id="ARBA00022989"/>
    </source>
</evidence>
<organism evidence="8">
    <name type="scientific">Callorhinchus milii</name>
    <name type="common">Ghost shark</name>
    <dbReference type="NCBI Taxonomy" id="7868"/>
    <lineage>
        <taxon>Eukaryota</taxon>
        <taxon>Metazoa</taxon>
        <taxon>Chordata</taxon>
        <taxon>Craniata</taxon>
        <taxon>Vertebrata</taxon>
        <taxon>Chondrichthyes</taxon>
        <taxon>Holocephali</taxon>
        <taxon>Chimaeriformes</taxon>
        <taxon>Callorhinchidae</taxon>
        <taxon>Callorhinchus</taxon>
    </lineage>
</organism>
<dbReference type="EMBL" id="JW869449">
    <property type="protein sequence ID" value="AFP01967.1"/>
    <property type="molecule type" value="mRNA"/>
</dbReference>
<sequence length="429" mass="47644">MGNKVTPDDRFMFVGIIFFVLGLGTLLPWNFFITAIPFFENRLNETHRLSGNGSESGREEWHFGNWLSLLAMLPLLLFSCLNSILYTRVPERVRIAGSLFLIFSLFLVTVILVKFRLSPSVFFAVVMVIIWFINSSSAVLQGSLFGLVGQLPARYSSLFMSGQGVAGIFAALASIIARASDLDEETTALGYFVTPCLVILITIVLYSLLSRLEFAQFHFKNNFLSDYQLNPEHEKTMMVNGTGPKVSIEPPESERETANVIKVFKKIWVMALSVCLIFTVTLSVFPAVTSAVSEGNWGGYFTTVCCFLLFNVMDWGGRSATAYVMWPKKDSPVLPALVLLRVAFIPLFMLCDVKPRSYLPVVFGSDVWYIGFMILFALSNGYLVTLCMCYAPKKVSPKNSETAGAVMAFFLSLGLALGAALSFFIRVLI</sequence>
<evidence type="ECO:0000256" key="3">
    <source>
        <dbReference type="ARBA" id="ARBA00022448"/>
    </source>
</evidence>
<dbReference type="InterPro" id="IPR034764">
    <property type="entry name" value="ENT1/ENT2"/>
</dbReference>